<dbReference type="AlphaFoldDB" id="A0A1C7MP49"/>
<protein>
    <submittedName>
        <fullName evidence="2">Uncharacterized protein</fullName>
    </submittedName>
</protein>
<dbReference type="EMBL" id="LUGG01000002">
    <property type="protein sequence ID" value="OBZ78206.1"/>
    <property type="molecule type" value="Genomic_DNA"/>
</dbReference>
<organism evidence="2 3">
    <name type="scientific">Grifola frondosa</name>
    <name type="common">Maitake</name>
    <name type="synonym">Polyporus frondosus</name>
    <dbReference type="NCBI Taxonomy" id="5627"/>
    <lineage>
        <taxon>Eukaryota</taxon>
        <taxon>Fungi</taxon>
        <taxon>Dikarya</taxon>
        <taxon>Basidiomycota</taxon>
        <taxon>Agaricomycotina</taxon>
        <taxon>Agaricomycetes</taxon>
        <taxon>Polyporales</taxon>
        <taxon>Grifolaceae</taxon>
        <taxon>Grifola</taxon>
    </lineage>
</organism>
<sequence>MRAKLLSNLQALQRRNSNPVAATFSPVCRRLWSCFRQPDYQGSEGRCREGKVKKEQKKSRVQHTDVRNTSSEAI</sequence>
<evidence type="ECO:0000256" key="1">
    <source>
        <dbReference type="SAM" id="MobiDB-lite"/>
    </source>
</evidence>
<dbReference type="Proteomes" id="UP000092993">
    <property type="component" value="Unassembled WGS sequence"/>
</dbReference>
<gene>
    <name evidence="2" type="ORF">A0H81_02487</name>
</gene>
<proteinExistence type="predicted"/>
<keyword evidence="3" id="KW-1185">Reference proteome</keyword>
<feature type="region of interest" description="Disordered" evidence="1">
    <location>
        <begin position="42"/>
        <end position="74"/>
    </location>
</feature>
<evidence type="ECO:0000313" key="3">
    <source>
        <dbReference type="Proteomes" id="UP000092993"/>
    </source>
</evidence>
<name>A0A1C7MP49_GRIFR</name>
<accession>A0A1C7MP49</accession>
<reference evidence="2 3" key="1">
    <citation type="submission" date="2016-03" db="EMBL/GenBank/DDBJ databases">
        <title>Whole genome sequencing of Grifola frondosa 9006-11.</title>
        <authorList>
            <person name="Min B."/>
            <person name="Park H."/>
            <person name="Kim J.-G."/>
            <person name="Cho H."/>
            <person name="Oh Y.-L."/>
            <person name="Kong W.-S."/>
            <person name="Choi I.-G."/>
        </authorList>
    </citation>
    <scope>NUCLEOTIDE SEQUENCE [LARGE SCALE GENOMIC DNA]</scope>
    <source>
        <strain evidence="2 3">9006-11</strain>
    </source>
</reference>
<comment type="caution">
    <text evidence="2">The sequence shown here is derived from an EMBL/GenBank/DDBJ whole genome shotgun (WGS) entry which is preliminary data.</text>
</comment>
<evidence type="ECO:0000313" key="2">
    <source>
        <dbReference type="EMBL" id="OBZ78206.1"/>
    </source>
</evidence>